<organism evidence="1 2">
    <name type="scientific">Tothia fuscella</name>
    <dbReference type="NCBI Taxonomy" id="1048955"/>
    <lineage>
        <taxon>Eukaryota</taxon>
        <taxon>Fungi</taxon>
        <taxon>Dikarya</taxon>
        <taxon>Ascomycota</taxon>
        <taxon>Pezizomycotina</taxon>
        <taxon>Dothideomycetes</taxon>
        <taxon>Pleosporomycetidae</taxon>
        <taxon>Venturiales</taxon>
        <taxon>Cylindrosympodiaceae</taxon>
        <taxon>Tothia</taxon>
    </lineage>
</organism>
<dbReference type="Proteomes" id="UP000800235">
    <property type="component" value="Unassembled WGS sequence"/>
</dbReference>
<proteinExistence type="predicted"/>
<accession>A0A9P4U101</accession>
<keyword evidence="2" id="KW-1185">Reference proteome</keyword>
<dbReference type="InterPro" id="IPR019410">
    <property type="entry name" value="Methyltransf_16"/>
</dbReference>
<evidence type="ECO:0000313" key="1">
    <source>
        <dbReference type="EMBL" id="KAF2433265.1"/>
    </source>
</evidence>
<dbReference type="GO" id="GO:0008757">
    <property type="term" value="F:S-adenosylmethionine-dependent methyltransferase activity"/>
    <property type="evidence" value="ECO:0007669"/>
    <property type="project" value="UniProtKB-ARBA"/>
</dbReference>
<sequence>MRYIRFLKPPKIKGNTITALITITSDLGESFFSERIQLTGAIHKAVPNGEIYQTKMFKWEEHMRSLVVEFNIKNSDIGWPARLHVSLRNVPHSDHFGKHDSGINLPNIVSAWSDILDPTEGISEATRTVERRFTALNGRVINIWEETGESIARHLWDAGIALSAHLDRMVFLEAGGISSVEQLTGSATFKRLHVLELGAGCGIVGISFAQLIPDCEVTLTDLPEATEIIQRNIEGINPAMNSSVKFQPLNWDDPLPSSIENGPVDLVLVADCTYNPDSSPALVKTFGAIVRQSPKAAILIAMKIRHEGELVFFYLMKNAGFVKDNGVKILLPDLLGAQEQVEIYVFHHQTRPSYS</sequence>
<reference evidence="1" key="1">
    <citation type="journal article" date="2020" name="Stud. Mycol.">
        <title>101 Dothideomycetes genomes: a test case for predicting lifestyles and emergence of pathogens.</title>
        <authorList>
            <person name="Haridas S."/>
            <person name="Albert R."/>
            <person name="Binder M."/>
            <person name="Bloem J."/>
            <person name="Labutti K."/>
            <person name="Salamov A."/>
            <person name="Andreopoulos B."/>
            <person name="Baker S."/>
            <person name="Barry K."/>
            <person name="Bills G."/>
            <person name="Bluhm B."/>
            <person name="Cannon C."/>
            <person name="Castanera R."/>
            <person name="Culley D."/>
            <person name="Daum C."/>
            <person name="Ezra D."/>
            <person name="Gonzalez J."/>
            <person name="Henrissat B."/>
            <person name="Kuo A."/>
            <person name="Liang C."/>
            <person name="Lipzen A."/>
            <person name="Lutzoni F."/>
            <person name="Magnuson J."/>
            <person name="Mondo S."/>
            <person name="Nolan M."/>
            <person name="Ohm R."/>
            <person name="Pangilinan J."/>
            <person name="Park H.-J."/>
            <person name="Ramirez L."/>
            <person name="Alfaro M."/>
            <person name="Sun H."/>
            <person name="Tritt A."/>
            <person name="Yoshinaga Y."/>
            <person name="Zwiers L.-H."/>
            <person name="Turgeon B."/>
            <person name="Goodwin S."/>
            <person name="Spatafora J."/>
            <person name="Crous P."/>
            <person name="Grigoriev I."/>
        </authorList>
    </citation>
    <scope>NUCLEOTIDE SEQUENCE</scope>
    <source>
        <strain evidence="1">CBS 130266</strain>
    </source>
</reference>
<evidence type="ECO:0000313" key="2">
    <source>
        <dbReference type="Proteomes" id="UP000800235"/>
    </source>
</evidence>
<dbReference type="OrthoDB" id="413520at2759"/>
<comment type="caution">
    <text evidence="1">The sequence shown here is derived from an EMBL/GenBank/DDBJ whole genome shotgun (WGS) entry which is preliminary data.</text>
</comment>
<dbReference type="PANTHER" id="PTHR14614">
    <property type="entry name" value="HEPATOCELLULAR CARCINOMA-ASSOCIATED ANTIGEN"/>
    <property type="match status" value="1"/>
</dbReference>
<dbReference type="InterPro" id="IPR029063">
    <property type="entry name" value="SAM-dependent_MTases_sf"/>
</dbReference>
<gene>
    <name evidence="1" type="ORF">EJ08DRAFT_72362</name>
</gene>
<dbReference type="EMBL" id="MU007021">
    <property type="protein sequence ID" value="KAF2433265.1"/>
    <property type="molecule type" value="Genomic_DNA"/>
</dbReference>
<dbReference type="SUPFAM" id="SSF53335">
    <property type="entry name" value="S-adenosyl-L-methionine-dependent methyltransferases"/>
    <property type="match status" value="1"/>
</dbReference>
<protein>
    <submittedName>
        <fullName evidence="1">Uncharacterized protein</fullName>
    </submittedName>
</protein>
<dbReference type="Gene3D" id="3.40.50.150">
    <property type="entry name" value="Vaccinia Virus protein VP39"/>
    <property type="match status" value="1"/>
</dbReference>
<dbReference type="Pfam" id="PF10294">
    <property type="entry name" value="Methyltransf_16"/>
    <property type="match status" value="1"/>
</dbReference>
<dbReference type="GO" id="GO:0005829">
    <property type="term" value="C:cytosol"/>
    <property type="evidence" value="ECO:0007669"/>
    <property type="project" value="TreeGrafter"/>
</dbReference>
<dbReference type="CDD" id="cd02440">
    <property type="entry name" value="AdoMet_MTases"/>
    <property type="match status" value="1"/>
</dbReference>
<dbReference type="AlphaFoldDB" id="A0A9P4U101"/>
<dbReference type="PANTHER" id="PTHR14614:SF132">
    <property type="entry name" value="PROTEIN-LYSINE METHYLTRANSFERASE C42C1.13"/>
    <property type="match status" value="1"/>
</dbReference>
<name>A0A9P4U101_9PEZI</name>